<dbReference type="CDD" id="cd04301">
    <property type="entry name" value="NAT_SF"/>
    <property type="match status" value="1"/>
</dbReference>
<organism evidence="4 5">
    <name type="scientific">Segniliparus rotundus (strain ATCC BAA-972 / CDC 1076 / CIP 108378 / DSM 44985 / JCM 13578)</name>
    <dbReference type="NCBI Taxonomy" id="640132"/>
    <lineage>
        <taxon>Bacteria</taxon>
        <taxon>Bacillati</taxon>
        <taxon>Actinomycetota</taxon>
        <taxon>Actinomycetes</taxon>
        <taxon>Mycobacteriales</taxon>
        <taxon>Segniliparaceae</taxon>
        <taxon>Segniliparus</taxon>
    </lineage>
</organism>
<dbReference type="InterPro" id="IPR050832">
    <property type="entry name" value="Bact_Acetyltransf"/>
</dbReference>
<dbReference type="AlphaFoldDB" id="D6ZBM8"/>
<keyword evidence="1 4" id="KW-0808">Transferase</keyword>
<dbReference type="EMBL" id="CP001958">
    <property type="protein sequence ID" value="ADG98980.1"/>
    <property type="molecule type" value="Genomic_DNA"/>
</dbReference>
<evidence type="ECO:0000256" key="1">
    <source>
        <dbReference type="ARBA" id="ARBA00022679"/>
    </source>
</evidence>
<evidence type="ECO:0000313" key="4">
    <source>
        <dbReference type="EMBL" id="ADG98980.1"/>
    </source>
</evidence>
<sequence length="158" mass="16827">MRMDAQSVVLGAGIPEDVAALRWGWARELAPGSAPAAGPSETFVAEVASWMRDESRTVWTARRGAHAVGMVCLTEFQRMPSPAPAAGGCWGYLSHLYVSPSARGRGIGAALVAALLAAARSRRYSKVVLSPTQKSVSLYLRCGFDADPGLLMWRPAEP</sequence>
<dbReference type="STRING" id="640132.Srot_2543"/>
<dbReference type="Gene3D" id="3.40.630.30">
    <property type="match status" value="1"/>
</dbReference>
<name>D6ZBM8_SEGRD</name>
<protein>
    <submittedName>
        <fullName evidence="4">GCN5-related N-acetyltransferase</fullName>
    </submittedName>
</protein>
<dbReference type="Pfam" id="PF00583">
    <property type="entry name" value="Acetyltransf_1"/>
    <property type="match status" value="1"/>
</dbReference>
<dbReference type="InterPro" id="IPR000182">
    <property type="entry name" value="GNAT_dom"/>
</dbReference>
<keyword evidence="5" id="KW-1185">Reference proteome</keyword>
<dbReference type="KEGG" id="srt:Srot_2543"/>
<keyword evidence="2" id="KW-0012">Acyltransferase</keyword>
<dbReference type="Proteomes" id="UP000002247">
    <property type="component" value="Chromosome"/>
</dbReference>
<dbReference type="eggNOG" id="COG0454">
    <property type="taxonomic scope" value="Bacteria"/>
</dbReference>
<dbReference type="InterPro" id="IPR016181">
    <property type="entry name" value="Acyl_CoA_acyltransferase"/>
</dbReference>
<dbReference type="PROSITE" id="PS51186">
    <property type="entry name" value="GNAT"/>
    <property type="match status" value="1"/>
</dbReference>
<dbReference type="GO" id="GO:0016747">
    <property type="term" value="F:acyltransferase activity, transferring groups other than amino-acyl groups"/>
    <property type="evidence" value="ECO:0007669"/>
    <property type="project" value="InterPro"/>
</dbReference>
<reference evidence="4 5" key="1">
    <citation type="journal article" date="2010" name="Stand. Genomic Sci.">
        <title>Complete genome sequence of Segniliparus rotundus type strain (CDC 1076).</title>
        <authorList>
            <person name="Sikorski J."/>
            <person name="Lapidus A."/>
            <person name="Copeland A."/>
            <person name="Misra M."/>
            <person name="Glavina Del Rio T."/>
            <person name="Nolan M."/>
            <person name="Lucas S."/>
            <person name="Chen F."/>
            <person name="Tice H."/>
            <person name="Cheng J.F."/>
            <person name="Jando M."/>
            <person name="Schneider S."/>
            <person name="Bruce D."/>
            <person name="Goodwin L."/>
            <person name="Pitluck S."/>
            <person name="Liolios K."/>
            <person name="Mikhailova N."/>
            <person name="Pati A."/>
            <person name="Ivanova N."/>
            <person name="Mavromatis K."/>
            <person name="Chen A."/>
            <person name="Palaniappan K."/>
            <person name="Chertkov O."/>
            <person name="Land M."/>
            <person name="Hauser L."/>
            <person name="Chang Y.J."/>
            <person name="Jeffries C.D."/>
            <person name="Brettin T."/>
            <person name="Detter J.C."/>
            <person name="Han C."/>
            <person name="Rohde M."/>
            <person name="Goker M."/>
            <person name="Bristow J."/>
            <person name="Eisen J.A."/>
            <person name="Markowitz V."/>
            <person name="Hugenholtz P."/>
            <person name="Kyrpides N.C."/>
            <person name="Klenk H.P."/>
        </authorList>
    </citation>
    <scope>NUCLEOTIDE SEQUENCE [LARGE SCALE GENOMIC DNA]</scope>
    <source>
        <strain evidence="5">ATCC BAA-972 / CDC 1076 / CIP 108378 / DSM 44985 / JCM 13578</strain>
    </source>
</reference>
<dbReference type="HOGENOM" id="CLU_013985_35_1_11"/>
<dbReference type="PANTHER" id="PTHR43877">
    <property type="entry name" value="AMINOALKYLPHOSPHONATE N-ACETYLTRANSFERASE-RELATED-RELATED"/>
    <property type="match status" value="1"/>
</dbReference>
<feature type="domain" description="N-acetyltransferase" evidence="3">
    <location>
        <begin position="8"/>
        <end position="158"/>
    </location>
</feature>
<dbReference type="SUPFAM" id="SSF55729">
    <property type="entry name" value="Acyl-CoA N-acyltransferases (Nat)"/>
    <property type="match status" value="1"/>
</dbReference>
<proteinExistence type="predicted"/>
<gene>
    <name evidence="4" type="ordered locus">Srot_2543</name>
</gene>
<accession>D6ZBM8</accession>
<evidence type="ECO:0000313" key="5">
    <source>
        <dbReference type="Proteomes" id="UP000002247"/>
    </source>
</evidence>
<evidence type="ECO:0000259" key="3">
    <source>
        <dbReference type="PROSITE" id="PS51186"/>
    </source>
</evidence>
<evidence type="ECO:0000256" key="2">
    <source>
        <dbReference type="ARBA" id="ARBA00023315"/>
    </source>
</evidence>